<dbReference type="EMBL" id="BBMN01000024">
    <property type="protein sequence ID" value="GAL08278.1"/>
    <property type="molecule type" value="Genomic_DNA"/>
</dbReference>
<reference evidence="1 2" key="1">
    <citation type="journal article" date="2014" name="Genome Announc.">
        <title>Draft Genome Sequences of Two Vibrionaceae Species, Vibrio ponticus C121 and Photobacterium aphoticum C119, Isolated as Coral Reef Microbiota.</title>
        <authorList>
            <person name="Al-saari N."/>
            <person name="Meirelles P.M."/>
            <person name="Mino S."/>
            <person name="Suda W."/>
            <person name="Oshima K."/>
            <person name="Hattori M."/>
            <person name="Ohkuma M."/>
            <person name="Thompson F.L."/>
            <person name="Gomez-Gil B."/>
            <person name="Sawabe T."/>
            <person name="Sawabe T."/>
        </authorList>
    </citation>
    <scope>NUCLEOTIDE SEQUENCE [LARGE SCALE GENOMIC DNA]</scope>
    <source>
        <strain evidence="1 2">JCM 19237</strain>
    </source>
</reference>
<dbReference type="Pfam" id="PF16691">
    <property type="entry name" value="DUF5062"/>
    <property type="match status" value="1"/>
</dbReference>
<protein>
    <recommendedName>
        <fullName evidence="3">DUF5062 domain-containing protein</fullName>
    </recommendedName>
</protein>
<evidence type="ECO:0000313" key="1">
    <source>
        <dbReference type="EMBL" id="GAL08278.1"/>
    </source>
</evidence>
<dbReference type="eggNOG" id="ENOG503300P">
    <property type="taxonomic scope" value="Bacteria"/>
</dbReference>
<dbReference type="STRING" id="754436.JCM19237_2832"/>
<evidence type="ECO:0000313" key="2">
    <source>
        <dbReference type="Proteomes" id="UP000029227"/>
    </source>
</evidence>
<evidence type="ECO:0008006" key="3">
    <source>
        <dbReference type="Google" id="ProtNLM"/>
    </source>
</evidence>
<name>A0A090R179_9GAMM</name>
<sequence length="91" mass="10215">MAGPIMKKQKNDAKLLKKALELGMAYAKKQGYGDLDKSVSSKDKVECIYRLLVEAKQITPLAVDQEDGPNMKHKLVLWISRLLPADHPLLQ</sequence>
<dbReference type="InterPro" id="IPR038316">
    <property type="entry name" value="DUF5062_sf"/>
</dbReference>
<proteinExistence type="predicted"/>
<organism evidence="1 2">
    <name type="scientific">Photobacterium aphoticum</name>
    <dbReference type="NCBI Taxonomy" id="754436"/>
    <lineage>
        <taxon>Bacteria</taxon>
        <taxon>Pseudomonadati</taxon>
        <taxon>Pseudomonadota</taxon>
        <taxon>Gammaproteobacteria</taxon>
        <taxon>Vibrionales</taxon>
        <taxon>Vibrionaceae</taxon>
        <taxon>Photobacterium</taxon>
    </lineage>
</organism>
<dbReference type="Gene3D" id="1.20.120.1930">
    <property type="entry name" value="Uncharacterised protein PF16691, DUF5062"/>
    <property type="match status" value="1"/>
</dbReference>
<dbReference type="InterPro" id="IPR032036">
    <property type="entry name" value="DUF5062"/>
</dbReference>
<dbReference type="Proteomes" id="UP000029227">
    <property type="component" value="Unassembled WGS sequence"/>
</dbReference>
<gene>
    <name evidence="1" type="ORF">JCM19237_2832</name>
</gene>
<comment type="caution">
    <text evidence="1">The sequence shown here is derived from an EMBL/GenBank/DDBJ whole genome shotgun (WGS) entry which is preliminary data.</text>
</comment>
<accession>A0A090R179</accession>
<dbReference type="AlphaFoldDB" id="A0A090R179"/>